<sequence length="209" mass="22943">MVELSLKLQDYLAEDKLVKVGLNPPSRSLLQKPTAEPVALATPAKDEEVLVINLVKEDQGKKSPPHQPEVTQTPKPRSNHPEANTLGGSHKEVRRIMNLWVALNKSKKVVFSEEVSKYAELQPAEVTAKAMGHLRVSKHYAAMMQAANAKVKAANAKVQAADAKAQAAESAAMECRTKLVKVVDAIRKLEAEVVVKRECIQGLRKEVEE</sequence>
<keyword evidence="4" id="KW-1185">Reference proteome</keyword>
<dbReference type="EMBL" id="DUZY01000006">
    <property type="protein sequence ID" value="DAD43764.1"/>
    <property type="molecule type" value="Genomic_DNA"/>
</dbReference>
<dbReference type="Proteomes" id="UP000607653">
    <property type="component" value="Unassembled WGS sequence"/>
</dbReference>
<evidence type="ECO:0000313" key="4">
    <source>
        <dbReference type="Proteomes" id="UP000607653"/>
    </source>
</evidence>
<comment type="caution">
    <text evidence="3">The sequence shown here is derived from an EMBL/GenBank/DDBJ whole genome shotgun (WGS) entry which is preliminary data.</text>
</comment>
<evidence type="ECO:0000256" key="1">
    <source>
        <dbReference type="SAM" id="Coils"/>
    </source>
</evidence>
<proteinExistence type="predicted"/>
<evidence type="ECO:0000313" key="3">
    <source>
        <dbReference type="EMBL" id="DAD43764.1"/>
    </source>
</evidence>
<name>A0A822ZC11_NELNU</name>
<dbReference type="AlphaFoldDB" id="A0A822ZC11"/>
<gene>
    <name evidence="3" type="ORF">HUJ06_001994</name>
</gene>
<keyword evidence="1" id="KW-0175">Coiled coil</keyword>
<organism evidence="3 4">
    <name type="scientific">Nelumbo nucifera</name>
    <name type="common">Sacred lotus</name>
    <dbReference type="NCBI Taxonomy" id="4432"/>
    <lineage>
        <taxon>Eukaryota</taxon>
        <taxon>Viridiplantae</taxon>
        <taxon>Streptophyta</taxon>
        <taxon>Embryophyta</taxon>
        <taxon>Tracheophyta</taxon>
        <taxon>Spermatophyta</taxon>
        <taxon>Magnoliopsida</taxon>
        <taxon>Proteales</taxon>
        <taxon>Nelumbonaceae</taxon>
        <taxon>Nelumbo</taxon>
    </lineage>
</organism>
<reference evidence="3 4" key="1">
    <citation type="journal article" date="2020" name="Mol. Biol. Evol.">
        <title>Distinct Expression and Methylation Patterns for Genes with Different Fates following a Single Whole-Genome Duplication in Flowering Plants.</title>
        <authorList>
            <person name="Shi T."/>
            <person name="Rahmani R.S."/>
            <person name="Gugger P.F."/>
            <person name="Wang M."/>
            <person name="Li H."/>
            <person name="Zhang Y."/>
            <person name="Li Z."/>
            <person name="Wang Q."/>
            <person name="Van de Peer Y."/>
            <person name="Marchal K."/>
            <person name="Chen J."/>
        </authorList>
    </citation>
    <scope>NUCLEOTIDE SEQUENCE [LARGE SCALE GENOMIC DNA]</scope>
    <source>
        <tissue evidence="3">Leaf</tissue>
    </source>
</reference>
<feature type="coiled-coil region" evidence="1">
    <location>
        <begin position="144"/>
        <end position="206"/>
    </location>
</feature>
<evidence type="ECO:0000256" key="2">
    <source>
        <dbReference type="SAM" id="MobiDB-lite"/>
    </source>
</evidence>
<feature type="region of interest" description="Disordered" evidence="2">
    <location>
        <begin position="55"/>
        <end position="89"/>
    </location>
</feature>
<accession>A0A822ZC11</accession>
<protein>
    <submittedName>
        <fullName evidence="3">Uncharacterized protein</fullName>
    </submittedName>
</protein>